<reference evidence="2" key="1">
    <citation type="submission" date="2016-06" db="EMBL/GenBank/DDBJ databases">
        <title>Parallel loss of symbiosis genes in relatives of nitrogen-fixing non-legume Parasponia.</title>
        <authorList>
            <person name="Van Velzen R."/>
            <person name="Holmer R."/>
            <person name="Bu F."/>
            <person name="Rutten L."/>
            <person name="Van Zeijl A."/>
            <person name="Liu W."/>
            <person name="Santuari L."/>
            <person name="Cao Q."/>
            <person name="Sharma T."/>
            <person name="Shen D."/>
            <person name="Roswanjaya Y."/>
            <person name="Wardhani T."/>
            <person name="Kalhor M.S."/>
            <person name="Jansen J."/>
            <person name="Van den Hoogen J."/>
            <person name="Gungor B."/>
            <person name="Hartog M."/>
            <person name="Hontelez J."/>
            <person name="Verver J."/>
            <person name="Yang W.-C."/>
            <person name="Schijlen E."/>
            <person name="Repin R."/>
            <person name="Schilthuizen M."/>
            <person name="Schranz E."/>
            <person name="Heidstra R."/>
            <person name="Miyata K."/>
            <person name="Fedorova E."/>
            <person name="Kohlen W."/>
            <person name="Bisseling T."/>
            <person name="Smit S."/>
            <person name="Geurts R."/>
        </authorList>
    </citation>
    <scope>NUCLEOTIDE SEQUENCE [LARGE SCALE GENOMIC DNA]</scope>
    <source>
        <strain evidence="2">cv. WU1-14</strain>
    </source>
</reference>
<proteinExistence type="predicted"/>
<dbReference type="Proteomes" id="UP000237105">
    <property type="component" value="Unassembled WGS sequence"/>
</dbReference>
<protein>
    <submittedName>
        <fullName evidence="1">Uncharacterized protein</fullName>
    </submittedName>
</protein>
<gene>
    <name evidence="1" type="ORF">PanWU01x14_070540</name>
</gene>
<dbReference type="EMBL" id="JXTB01000042">
    <property type="protein sequence ID" value="PON71867.1"/>
    <property type="molecule type" value="Genomic_DNA"/>
</dbReference>
<comment type="caution">
    <text evidence="1">The sequence shown here is derived from an EMBL/GenBank/DDBJ whole genome shotgun (WGS) entry which is preliminary data.</text>
</comment>
<evidence type="ECO:0000313" key="1">
    <source>
        <dbReference type="EMBL" id="PON71867.1"/>
    </source>
</evidence>
<organism evidence="1 2">
    <name type="scientific">Parasponia andersonii</name>
    <name type="common">Sponia andersonii</name>
    <dbReference type="NCBI Taxonomy" id="3476"/>
    <lineage>
        <taxon>Eukaryota</taxon>
        <taxon>Viridiplantae</taxon>
        <taxon>Streptophyta</taxon>
        <taxon>Embryophyta</taxon>
        <taxon>Tracheophyta</taxon>
        <taxon>Spermatophyta</taxon>
        <taxon>Magnoliopsida</taxon>
        <taxon>eudicotyledons</taxon>
        <taxon>Gunneridae</taxon>
        <taxon>Pentapetalae</taxon>
        <taxon>rosids</taxon>
        <taxon>fabids</taxon>
        <taxon>Rosales</taxon>
        <taxon>Cannabaceae</taxon>
        <taxon>Parasponia</taxon>
    </lineage>
</organism>
<keyword evidence="2" id="KW-1185">Reference proteome</keyword>
<dbReference type="AlphaFoldDB" id="A0A2P5DF22"/>
<name>A0A2P5DF22_PARAD</name>
<sequence>MLSGFLPQAWKVFSLKPSSVLSMEQRQLTASLSLRFSMSGQQEGINSRMNVWISLSNQIWPEHVNRKKLFSLGHADWWELTMVKKSKSREMRRAIMEIGDLEAIFSQNI</sequence>
<accession>A0A2P5DF22</accession>
<evidence type="ECO:0000313" key="2">
    <source>
        <dbReference type="Proteomes" id="UP000237105"/>
    </source>
</evidence>